<dbReference type="PANTHER" id="PTHR38568:SF1">
    <property type="entry name" value="DUF445 DOMAIN-CONTAINING PROTEIN"/>
    <property type="match status" value="1"/>
</dbReference>
<organism evidence="2 3">
    <name type="scientific">Alishewanella aestuarii B11</name>
    <dbReference type="NCBI Taxonomy" id="1197174"/>
    <lineage>
        <taxon>Bacteria</taxon>
        <taxon>Pseudomonadati</taxon>
        <taxon>Pseudomonadota</taxon>
        <taxon>Gammaproteobacteria</taxon>
        <taxon>Alteromonadales</taxon>
        <taxon>Alteromonadaceae</taxon>
        <taxon>Alishewanella</taxon>
    </lineage>
</organism>
<comment type="caution">
    <text evidence="2">The sequence shown here is derived from an EMBL/GenBank/DDBJ whole genome shotgun (WGS) entry which is preliminary data.</text>
</comment>
<keyword evidence="1" id="KW-1133">Transmembrane helix</keyword>
<dbReference type="EMBL" id="ALAB01000024">
    <property type="protein sequence ID" value="EJI85315.1"/>
    <property type="molecule type" value="Genomic_DNA"/>
</dbReference>
<feature type="transmembrane region" description="Helical" evidence="1">
    <location>
        <begin position="57"/>
        <end position="76"/>
    </location>
</feature>
<feature type="transmembrane region" description="Helical" evidence="1">
    <location>
        <begin position="241"/>
        <end position="262"/>
    </location>
</feature>
<gene>
    <name evidence="2" type="ORF">AEST_16540</name>
</gene>
<reference evidence="2 3" key="1">
    <citation type="journal article" date="2012" name="J. Bacteriol.">
        <title>Genome Sequence of Pectin-Degrading Alishewanella aestuarii Strain B11T, Isolated from Tidal Flat Sediment.</title>
        <authorList>
            <person name="Jung J."/>
            <person name="Choi S."/>
            <person name="Chun J."/>
            <person name="Park W."/>
        </authorList>
    </citation>
    <scope>NUCLEOTIDE SEQUENCE [LARGE SCALE GENOMIC DNA]</scope>
    <source>
        <strain evidence="2 3">B11</strain>
    </source>
</reference>
<accession>J1YBT2</accession>
<dbReference type="PANTHER" id="PTHR38568">
    <property type="entry name" value="DUF445 DOMAIN-CONTAINING PROTEIN-RELATED"/>
    <property type="match status" value="1"/>
</dbReference>
<keyword evidence="1" id="KW-0812">Transmembrane</keyword>
<evidence type="ECO:0000313" key="3">
    <source>
        <dbReference type="Proteomes" id="UP000012043"/>
    </source>
</evidence>
<sequence length="264" mass="29272">MLCRLTLPKAVLLHKIAGLDLQREAECMVNKNLLTNGAALVLVLGGVLLAQPLLLSIGMFALAGAITNTLAIHMLFERVPLLYGSGVIPARFVEFRQGIYQLVMTEFFSSENIDRFLAEKKQQHSRAFDFEPVIKQTDLSPAFNALVSAVEQSSFGSMLSMFGGSAMLKPLQQPFTEKLQSALIEISQSEQFNQLLLTQLDSPEQLAELRQQIEQIVEQRLAELTPELVKQIIQRMIREHLGWLVVWGGVFGGVLGLLAGLISR</sequence>
<protein>
    <recommendedName>
        <fullName evidence="4">DUF445 domain-containing protein</fullName>
    </recommendedName>
</protein>
<feature type="transmembrane region" description="Helical" evidence="1">
    <location>
        <begin position="33"/>
        <end position="51"/>
    </location>
</feature>
<keyword evidence="1" id="KW-0472">Membrane</keyword>
<evidence type="ECO:0000313" key="2">
    <source>
        <dbReference type="EMBL" id="EJI85315.1"/>
    </source>
</evidence>
<evidence type="ECO:0008006" key="4">
    <source>
        <dbReference type="Google" id="ProtNLM"/>
    </source>
</evidence>
<keyword evidence="3" id="KW-1185">Reference proteome</keyword>
<dbReference type="Proteomes" id="UP000012043">
    <property type="component" value="Unassembled WGS sequence"/>
</dbReference>
<name>J1YBT2_9ALTE</name>
<evidence type="ECO:0000256" key="1">
    <source>
        <dbReference type="SAM" id="Phobius"/>
    </source>
</evidence>
<dbReference type="AlphaFoldDB" id="J1YBT2"/>
<dbReference type="PATRIC" id="fig|1197174.4.peg.1618"/>
<proteinExistence type="predicted"/>